<comment type="caution">
    <text evidence="1">The sequence shown here is derived from an EMBL/GenBank/DDBJ whole genome shotgun (WGS) entry which is preliminary data.</text>
</comment>
<organism evidence="1 2">
    <name type="scientific">Nibea albiflora</name>
    <name type="common">Yellow drum</name>
    <name type="synonym">Corvina albiflora</name>
    <dbReference type="NCBI Taxonomy" id="240163"/>
    <lineage>
        <taxon>Eukaryota</taxon>
        <taxon>Metazoa</taxon>
        <taxon>Chordata</taxon>
        <taxon>Craniata</taxon>
        <taxon>Vertebrata</taxon>
        <taxon>Euteleostomi</taxon>
        <taxon>Actinopterygii</taxon>
        <taxon>Neopterygii</taxon>
        <taxon>Teleostei</taxon>
        <taxon>Neoteleostei</taxon>
        <taxon>Acanthomorphata</taxon>
        <taxon>Eupercaria</taxon>
        <taxon>Sciaenidae</taxon>
        <taxon>Nibea</taxon>
    </lineage>
</organism>
<gene>
    <name evidence="1" type="primary">GSG1L.4</name>
    <name evidence="1" type="ORF">GBF38_001005</name>
</gene>
<proteinExistence type="predicted"/>
<evidence type="ECO:0000313" key="1">
    <source>
        <dbReference type="EMBL" id="KAG8006425.1"/>
    </source>
</evidence>
<evidence type="ECO:0000313" key="2">
    <source>
        <dbReference type="Proteomes" id="UP000805704"/>
    </source>
</evidence>
<accession>A0ACB7EW17</accession>
<protein>
    <submittedName>
        <fullName evidence="1">Germ cell-specific gene 1-like protein</fullName>
    </submittedName>
</protein>
<name>A0ACB7EW17_NIBAL</name>
<dbReference type="EMBL" id="CM024808">
    <property type="protein sequence ID" value="KAG8006425.1"/>
    <property type="molecule type" value="Genomic_DNA"/>
</dbReference>
<sequence>MKGERSAVGGKAGSSGIESLLTSALSSQLSRRDRESEKRETDEVETTLQSGKALPSSGYVVAGPVITETNHSGRLLCCLCQKWANYKHLGDLYGPFYPAEYAAKLPKNQPQPPPPALDSLGPLAQLAQLPQMPMDPEELWVHEGCIVWTSGVYLVNGRLYGLQEALDGARETCCSYCEMVGSTLGCYSKGCTLRYHYLCAIEADCSLNEDNFSLRCPKHKTVVSLLLGGVAIMSSYWCVGKQKVPKPLCSPTKLSNCIPVPGVSNSSNIQFSWETGDDRFVFPTFHTGLFFTCEENIYTDAWEEKCRGFYTLTPGVEKAMMWLSLSLELMYIGLLLISCTLLSVQLCIRAWFPSTQRWGQLLNAFAAVFTVLGGLLGMVGHMMFMQVFQTTVSMGPEDFKPHSYGYSWAFYVAWVAFTVCMSAGVSTLNNYTKKVLMVGPRRNSGLNACSFKFLGLMPPAPYYTPAHPAVTLACPPVSTPDLPPVALLRATVGKVTSLRP</sequence>
<reference evidence="1" key="1">
    <citation type="submission" date="2020-04" db="EMBL/GenBank/DDBJ databases">
        <title>A chromosome-scale assembly and high-density genetic map of the yellow drum (Nibea albiflora) genome.</title>
        <authorList>
            <person name="Xu D."/>
            <person name="Zhang W."/>
            <person name="Chen R."/>
            <person name="Tan P."/>
            <person name="Wang L."/>
            <person name="Song H."/>
            <person name="Tian L."/>
            <person name="Zhu Q."/>
            <person name="Wang B."/>
        </authorList>
    </citation>
    <scope>NUCLEOTIDE SEQUENCE</scope>
    <source>
        <strain evidence="1">ZJHYS-2018</strain>
    </source>
</reference>
<dbReference type="Proteomes" id="UP000805704">
    <property type="component" value="Chromosome 20"/>
</dbReference>
<keyword evidence="2" id="KW-1185">Reference proteome</keyword>